<organism evidence="1 2">
    <name type="scientific">Trametes pubescens</name>
    <name type="common">White-rot fungus</name>
    <dbReference type="NCBI Taxonomy" id="154538"/>
    <lineage>
        <taxon>Eukaryota</taxon>
        <taxon>Fungi</taxon>
        <taxon>Dikarya</taxon>
        <taxon>Basidiomycota</taxon>
        <taxon>Agaricomycotina</taxon>
        <taxon>Agaricomycetes</taxon>
        <taxon>Polyporales</taxon>
        <taxon>Polyporaceae</taxon>
        <taxon>Trametes</taxon>
    </lineage>
</organism>
<sequence length="177" mass="20264">MASILPSFQDSELPECLRWRTDDVEATGVRPPLLQYGVLIPDYGRCVAKRVRELGLQLSGAGIGDNMTEEEIAQNPAYFFKAGRALERYVRSQLSWLVPDTVKPFGVARHRCRLFVFYSNSVSDHLRYRRSFASDGREEIALNVLRDTFGLAEDIQARWYFDGDNISMYTPAFQVEE</sequence>
<name>A0A1M2V9X6_TRAPU</name>
<keyword evidence="2" id="KW-1185">Reference proteome</keyword>
<dbReference type="AlphaFoldDB" id="A0A1M2V9X6"/>
<proteinExistence type="predicted"/>
<dbReference type="OrthoDB" id="10489951at2759"/>
<evidence type="ECO:0000313" key="2">
    <source>
        <dbReference type="Proteomes" id="UP000184267"/>
    </source>
</evidence>
<reference evidence="1 2" key="1">
    <citation type="submission" date="2016-10" db="EMBL/GenBank/DDBJ databases">
        <title>Genome sequence of the basidiomycete white-rot fungus Trametes pubescens.</title>
        <authorList>
            <person name="Makela M.R."/>
            <person name="Granchi Z."/>
            <person name="Peng M."/>
            <person name="De Vries R.P."/>
            <person name="Grigoriev I."/>
            <person name="Riley R."/>
            <person name="Hilden K."/>
        </authorList>
    </citation>
    <scope>NUCLEOTIDE SEQUENCE [LARGE SCALE GENOMIC DNA]</scope>
    <source>
        <strain evidence="1 2">FBCC735</strain>
    </source>
</reference>
<dbReference type="OMA" id="ENTEARW"/>
<dbReference type="EMBL" id="MNAD01001548">
    <property type="protein sequence ID" value="OJT04359.1"/>
    <property type="molecule type" value="Genomic_DNA"/>
</dbReference>
<dbReference type="Proteomes" id="UP000184267">
    <property type="component" value="Unassembled WGS sequence"/>
</dbReference>
<evidence type="ECO:0000313" key="1">
    <source>
        <dbReference type="EMBL" id="OJT04359.1"/>
    </source>
</evidence>
<gene>
    <name evidence="1" type="ORF">TRAPUB_4993</name>
</gene>
<protein>
    <submittedName>
        <fullName evidence="1">Uncharacterized protein</fullName>
    </submittedName>
</protein>
<comment type="caution">
    <text evidence="1">The sequence shown here is derived from an EMBL/GenBank/DDBJ whole genome shotgun (WGS) entry which is preliminary data.</text>
</comment>
<accession>A0A1M2V9X6</accession>